<dbReference type="InterPro" id="IPR024344">
    <property type="entry name" value="MDMPI_metal-binding"/>
</dbReference>
<organism evidence="2 3">
    <name type="scientific">Pseudonocardia abyssalis</name>
    <dbReference type="NCBI Taxonomy" id="2792008"/>
    <lineage>
        <taxon>Bacteria</taxon>
        <taxon>Bacillati</taxon>
        <taxon>Actinomycetota</taxon>
        <taxon>Actinomycetes</taxon>
        <taxon>Pseudonocardiales</taxon>
        <taxon>Pseudonocardiaceae</taxon>
        <taxon>Pseudonocardia</taxon>
    </lineage>
</organism>
<keyword evidence="3" id="KW-1185">Reference proteome</keyword>
<reference evidence="2 3" key="1">
    <citation type="submission" date="2020-11" db="EMBL/GenBank/DDBJ databases">
        <title>Pseudonocardia abyssalis sp. nov. and Pseudonocardia oceani sp. nov., description and phylogenomic analysis of two novel actinomycetes isolated from the deep Southern Ocean.</title>
        <authorList>
            <person name="Parra J."/>
        </authorList>
    </citation>
    <scope>NUCLEOTIDE SEQUENCE [LARGE SCALE GENOMIC DNA]</scope>
    <source>
        <strain evidence="2 3">KRD-168</strain>
    </source>
</reference>
<evidence type="ECO:0000313" key="3">
    <source>
        <dbReference type="Proteomes" id="UP000694287"/>
    </source>
</evidence>
<feature type="domain" description="Mycothiol-dependent maleylpyruvate isomerase metal-binding" evidence="1">
    <location>
        <begin position="8"/>
        <end position="148"/>
    </location>
</feature>
<evidence type="ECO:0000313" key="2">
    <source>
        <dbReference type="EMBL" id="MBW0136862.1"/>
    </source>
</evidence>
<accession>A0ABS6UXH2</accession>
<keyword evidence="2" id="KW-0413">Isomerase</keyword>
<name>A0ABS6UXH2_9PSEU</name>
<dbReference type="GO" id="GO:0016853">
    <property type="term" value="F:isomerase activity"/>
    <property type="evidence" value="ECO:0007669"/>
    <property type="project" value="UniProtKB-KW"/>
</dbReference>
<dbReference type="RefSeq" id="WP_218616294.1">
    <property type="nucleotide sequence ID" value="NZ_JADQDK010000001.1"/>
</dbReference>
<sequence>MEAITQALREQHDELDGVLAGLDDAGWARPVPDCPGWSVADVVLHLAQTDELVVSSIDAGFSAATEKMLPDAIGETVDHTVDRLVEHERGAPGPDLHARWRTASSGLRNLLAESDARRPMPWVVRDLPARTMATTRLSECWIHTHDVAGAVGVALVPGDRLRHIARLAVRTVPYAFTRAGLDAPVGPVAAHLTAPDGDTWRIGDDGATTVITGPAVDFCLIAARRLDPAASAVTATGPDADDVLRLVRTYA</sequence>
<dbReference type="EMBL" id="JADQDK010000001">
    <property type="protein sequence ID" value="MBW0136862.1"/>
    <property type="molecule type" value="Genomic_DNA"/>
</dbReference>
<proteinExistence type="predicted"/>
<dbReference type="NCBIfam" id="TIGR03083">
    <property type="entry name" value="maleylpyruvate isomerase family mycothiol-dependent enzyme"/>
    <property type="match status" value="1"/>
</dbReference>
<gene>
    <name evidence="2" type="ORF">I4I81_21710</name>
</gene>
<evidence type="ECO:0000259" key="1">
    <source>
        <dbReference type="Pfam" id="PF11716"/>
    </source>
</evidence>
<dbReference type="Proteomes" id="UP000694287">
    <property type="component" value="Unassembled WGS sequence"/>
</dbReference>
<dbReference type="Pfam" id="PF11716">
    <property type="entry name" value="MDMPI_N"/>
    <property type="match status" value="1"/>
</dbReference>
<dbReference type="InterPro" id="IPR017517">
    <property type="entry name" value="Maleyloyr_isom"/>
</dbReference>
<comment type="caution">
    <text evidence="2">The sequence shown here is derived from an EMBL/GenBank/DDBJ whole genome shotgun (WGS) entry which is preliminary data.</text>
</comment>
<protein>
    <submittedName>
        <fullName evidence="2">Maleylpyruvate isomerase family mycothiol-dependent enzyme</fullName>
    </submittedName>
</protein>